<feature type="domain" description="Na+/H+ antiporter MnhB subunit-related protein" evidence="10">
    <location>
        <begin position="796"/>
        <end position="919"/>
    </location>
</feature>
<keyword evidence="2" id="KW-0813">Transport</keyword>
<dbReference type="InterPro" id="IPR007182">
    <property type="entry name" value="MnhB"/>
</dbReference>
<feature type="transmembrane region" description="Helical" evidence="8">
    <location>
        <begin position="293"/>
        <end position="312"/>
    </location>
</feature>
<evidence type="ECO:0000313" key="13">
    <source>
        <dbReference type="EMBL" id="NYF97820.1"/>
    </source>
</evidence>
<feature type="transmembrane region" description="Helical" evidence="8">
    <location>
        <begin position="266"/>
        <end position="286"/>
    </location>
</feature>
<feature type="transmembrane region" description="Helical" evidence="8">
    <location>
        <begin position="238"/>
        <end position="260"/>
    </location>
</feature>
<evidence type="ECO:0000256" key="5">
    <source>
        <dbReference type="ARBA" id="ARBA00022989"/>
    </source>
</evidence>
<feature type="transmembrane region" description="Helical" evidence="8">
    <location>
        <begin position="567"/>
        <end position="586"/>
    </location>
</feature>
<gene>
    <name evidence="13" type="ORF">BJY20_001212</name>
</gene>
<organism evidence="13 14">
    <name type="scientific">Janibacter cremeus</name>
    <dbReference type="NCBI Taxonomy" id="1285192"/>
    <lineage>
        <taxon>Bacteria</taxon>
        <taxon>Bacillati</taxon>
        <taxon>Actinomycetota</taxon>
        <taxon>Actinomycetes</taxon>
        <taxon>Micrococcales</taxon>
        <taxon>Intrasporangiaceae</taxon>
        <taxon>Janibacter</taxon>
    </lineage>
</organism>
<keyword evidence="3" id="KW-1003">Cell membrane</keyword>
<dbReference type="EMBL" id="JACCAE010000001">
    <property type="protein sequence ID" value="NYF97820.1"/>
    <property type="molecule type" value="Genomic_DNA"/>
</dbReference>
<feature type="transmembrane region" description="Helical" evidence="8">
    <location>
        <begin position="129"/>
        <end position="146"/>
    </location>
</feature>
<feature type="transmembrane region" description="Helical" evidence="8">
    <location>
        <begin position="686"/>
        <end position="707"/>
    </location>
</feature>
<comment type="caution">
    <text evidence="13">The sequence shown here is derived from an EMBL/GenBank/DDBJ whole genome shotgun (WGS) entry which is preliminary data.</text>
</comment>
<protein>
    <submittedName>
        <fullName evidence="13">Multicomponent Na+:H+ antiporter subunit A</fullName>
    </submittedName>
</protein>
<feature type="domain" description="MrpA C-terminal/MbhD" evidence="11">
    <location>
        <begin position="605"/>
        <end position="669"/>
    </location>
</feature>
<dbReference type="Pfam" id="PF00361">
    <property type="entry name" value="Proton_antipo_M"/>
    <property type="match status" value="1"/>
</dbReference>
<keyword evidence="6 8" id="KW-0472">Membrane</keyword>
<dbReference type="Pfam" id="PF13244">
    <property type="entry name" value="MbhD"/>
    <property type="match status" value="1"/>
</dbReference>
<feature type="transmembrane region" description="Helical" evidence="8">
    <location>
        <begin position="318"/>
        <end position="342"/>
    </location>
</feature>
<feature type="transmembrane region" description="Helical" evidence="8">
    <location>
        <begin position="646"/>
        <end position="665"/>
    </location>
</feature>
<feature type="transmembrane region" description="Helical" evidence="8">
    <location>
        <begin position="105"/>
        <end position="123"/>
    </location>
</feature>
<dbReference type="Proteomes" id="UP000554054">
    <property type="component" value="Unassembled WGS sequence"/>
</dbReference>
<evidence type="ECO:0000256" key="2">
    <source>
        <dbReference type="ARBA" id="ARBA00022448"/>
    </source>
</evidence>
<feature type="transmembrane region" description="Helical" evidence="8">
    <location>
        <begin position="623"/>
        <end position="640"/>
    </location>
</feature>
<dbReference type="GO" id="GO:0005886">
    <property type="term" value="C:plasma membrane"/>
    <property type="evidence" value="ECO:0007669"/>
    <property type="project" value="UniProtKB-SubCell"/>
</dbReference>
<dbReference type="RefSeq" id="WP_185990698.1">
    <property type="nucleotide sequence ID" value="NZ_JACCAE010000001.1"/>
</dbReference>
<dbReference type="PANTHER" id="PTHR43373">
    <property type="entry name" value="NA(+)/H(+) ANTIPORTER SUBUNIT"/>
    <property type="match status" value="1"/>
</dbReference>
<feature type="transmembrane region" description="Helical" evidence="8">
    <location>
        <begin position="453"/>
        <end position="475"/>
    </location>
</feature>
<feature type="domain" description="MrpA C-terminal/MbhE" evidence="12">
    <location>
        <begin position="684"/>
        <end position="763"/>
    </location>
</feature>
<dbReference type="AlphaFoldDB" id="A0A852VQW6"/>
<dbReference type="PRINTS" id="PR01434">
    <property type="entry name" value="NADHDHGNASE5"/>
</dbReference>
<evidence type="ECO:0000256" key="4">
    <source>
        <dbReference type="ARBA" id="ARBA00022692"/>
    </source>
</evidence>
<evidence type="ECO:0000256" key="7">
    <source>
        <dbReference type="RuleBase" id="RU000320"/>
    </source>
</evidence>
<evidence type="ECO:0000256" key="6">
    <source>
        <dbReference type="ARBA" id="ARBA00023136"/>
    </source>
</evidence>
<feature type="transmembrane region" description="Helical" evidence="8">
    <location>
        <begin position="799"/>
        <end position="817"/>
    </location>
</feature>
<dbReference type="InterPro" id="IPR025383">
    <property type="entry name" value="MrpA_C/MbhD"/>
</dbReference>
<evidence type="ECO:0000259" key="9">
    <source>
        <dbReference type="Pfam" id="PF00361"/>
    </source>
</evidence>
<name>A0A852VQW6_9MICO</name>
<dbReference type="InterPro" id="IPR050616">
    <property type="entry name" value="CPA3_Na-H_Antiporter_A"/>
</dbReference>
<comment type="subcellular location">
    <subcellularLocation>
        <location evidence="1">Cell membrane</location>
        <topology evidence="1">Multi-pass membrane protein</topology>
    </subcellularLocation>
    <subcellularLocation>
        <location evidence="7">Membrane</location>
        <topology evidence="7">Multi-pass membrane protein</topology>
    </subcellularLocation>
</comment>
<keyword evidence="14" id="KW-1185">Reference proteome</keyword>
<feature type="transmembrane region" description="Helical" evidence="8">
    <location>
        <begin position="495"/>
        <end position="520"/>
    </location>
</feature>
<feature type="domain" description="NADH:quinone oxidoreductase/Mrp antiporter transmembrane" evidence="9">
    <location>
        <begin position="125"/>
        <end position="396"/>
    </location>
</feature>
<dbReference type="Pfam" id="PF20501">
    <property type="entry name" value="MbhE"/>
    <property type="match status" value="1"/>
</dbReference>
<feature type="transmembrane region" description="Helical" evidence="8">
    <location>
        <begin position="823"/>
        <end position="843"/>
    </location>
</feature>
<feature type="transmembrane region" description="Helical" evidence="8">
    <location>
        <begin position="402"/>
        <end position="426"/>
    </location>
</feature>
<dbReference type="PANTHER" id="PTHR43373:SF1">
    <property type="entry name" value="NA(+)_H(+) ANTIPORTER SUBUNIT A"/>
    <property type="match status" value="1"/>
</dbReference>
<evidence type="ECO:0000256" key="1">
    <source>
        <dbReference type="ARBA" id="ARBA00004651"/>
    </source>
</evidence>
<dbReference type="InterPro" id="IPR001750">
    <property type="entry name" value="ND/Mrp_TM"/>
</dbReference>
<feature type="transmembrane region" description="Helical" evidence="8">
    <location>
        <begin position="855"/>
        <end position="878"/>
    </location>
</feature>
<dbReference type="Pfam" id="PF04039">
    <property type="entry name" value="MnhB"/>
    <property type="match status" value="1"/>
</dbReference>
<feature type="transmembrane region" description="Helical" evidence="8">
    <location>
        <begin position="363"/>
        <end position="382"/>
    </location>
</feature>
<reference evidence="13 14" key="1">
    <citation type="submission" date="2020-07" db="EMBL/GenBank/DDBJ databases">
        <title>Sequencing the genomes of 1000 actinobacteria strains.</title>
        <authorList>
            <person name="Klenk H.-P."/>
        </authorList>
    </citation>
    <scope>NUCLEOTIDE SEQUENCE [LARGE SCALE GENOMIC DNA]</scope>
    <source>
        <strain evidence="13 14">DSM 26154</strain>
    </source>
</reference>
<evidence type="ECO:0000256" key="3">
    <source>
        <dbReference type="ARBA" id="ARBA00022475"/>
    </source>
</evidence>
<evidence type="ECO:0000313" key="14">
    <source>
        <dbReference type="Proteomes" id="UP000554054"/>
    </source>
</evidence>
<dbReference type="Gene3D" id="1.20.120.1200">
    <property type="entry name" value="NADH-ubiquinone/plastoquinone oxidoreductase chain 6, subunit NuoJ"/>
    <property type="match status" value="1"/>
</dbReference>
<keyword evidence="4 7" id="KW-0812">Transmembrane</keyword>
<feature type="transmembrane region" description="Helical" evidence="8">
    <location>
        <begin position="201"/>
        <end position="226"/>
    </location>
</feature>
<feature type="transmembrane region" description="Helical" evidence="8">
    <location>
        <begin position="749"/>
        <end position="768"/>
    </location>
</feature>
<feature type="transmembrane region" description="Helical" evidence="8">
    <location>
        <begin position="74"/>
        <end position="98"/>
    </location>
</feature>
<dbReference type="InterPro" id="IPR042106">
    <property type="entry name" value="Nuo/plastoQ_OxRdtase_6_NuoJ"/>
</dbReference>
<dbReference type="NCBIfam" id="NF009284">
    <property type="entry name" value="PRK12644.1"/>
    <property type="match status" value="1"/>
</dbReference>
<sequence length="940" mass="99419">MTLLLLAHFVAAVVAPGLAKLIDRRSFLVLALVPGVAFAWLLAQTSTISDGGVITENVEWVPSLGMDFTLQLGILQWLLGLLVTGVGALSLIYCAWYFRRDDPSLWRFTGVFIAFAGAMFGLVLADNLLALYVFWELTTIFSYTLIGHNPVRSANRRSATQALLVTTFGGLAMLVGTIILGETSTYTISDLLADPPAADTLTTTAVLLVLVGALTKSAQIPFHFWLPGAMAAPTPVSAYLHAASMVKAGIYLILLLAPVFAATPGWRVLTIGLGIGTMLIGGWRALRQDDLKLLLAYGTVSQLGMMTALAGVGSKAAALAAVALVLSHALFKSTLFFTVGIIDKGTGTRDLTELHGLGRRLPVLAIAATISAASMAGLPPLIGFVAKESALAASVESIDSPLGAWGGAFLVLGLGLGSILTAAYSLRFLWGAFITKSTTGAAPSPTPFAASNALLIAPVVLATLTVVEGFMGGWLTETFAPHVETLPGSTPEELALWHGFTPALGLSALAIAGGALLFVWRAPFARMQAALPRIVDAERVYQRFMRALDRFAVEVTALSQGGSLPTYLGTIFGVVILLPGIVAATTLSGSSVRMWDTITQAVVALFIIAATILAVRSRNRLQSVMFVGLTGYGLAVLFQVHGAPDLALTQILVETFSLVLFVLVLRKLPTNFRPRPRSTRHPWRRYWRMVLAGSLGAAVSILTVVAANARLEAPISTAFPKAAYDFGHGRNVVNVTLVDIRAWDTLGEITVLVAAATGIASLVFLRSYDIERTWTRRGDYEKTVASTVSRERRSVILETATRLVFHVMIALSLYLLFAGHNQAGGGFAGGLTLGLALLARYLAGGRYELDHAAPVDAGAVLGAGLAVSAIAALLPLAFGGTVLQSYVVDVTLPIWGEVTFVTALIFDIGVYLIVTGLALDVVRSLGSGVDRQTEEDRIAA</sequence>
<evidence type="ECO:0000256" key="8">
    <source>
        <dbReference type="SAM" id="Phobius"/>
    </source>
</evidence>
<feature type="transmembrane region" description="Helical" evidence="8">
    <location>
        <begin position="158"/>
        <end position="181"/>
    </location>
</feature>
<evidence type="ECO:0000259" key="12">
    <source>
        <dbReference type="Pfam" id="PF20501"/>
    </source>
</evidence>
<feature type="transmembrane region" description="Helical" evidence="8">
    <location>
        <begin position="598"/>
        <end position="616"/>
    </location>
</feature>
<dbReference type="InterPro" id="IPR046806">
    <property type="entry name" value="MrpA_C/MbhE"/>
</dbReference>
<feature type="transmembrane region" description="Helical" evidence="8">
    <location>
        <begin position="898"/>
        <end position="922"/>
    </location>
</feature>
<evidence type="ECO:0000259" key="10">
    <source>
        <dbReference type="Pfam" id="PF04039"/>
    </source>
</evidence>
<evidence type="ECO:0000259" key="11">
    <source>
        <dbReference type="Pfam" id="PF13244"/>
    </source>
</evidence>
<accession>A0A852VQW6</accession>
<keyword evidence="5 8" id="KW-1133">Transmembrane helix</keyword>
<proteinExistence type="predicted"/>